<dbReference type="SMART" id="SM00867">
    <property type="entry name" value="YceI"/>
    <property type="match status" value="1"/>
</dbReference>
<organism evidence="2 3">
    <name type="scientific">Polaribacter aquimarinus</name>
    <dbReference type="NCBI Taxonomy" id="2100726"/>
    <lineage>
        <taxon>Bacteria</taxon>
        <taxon>Pseudomonadati</taxon>
        <taxon>Bacteroidota</taxon>
        <taxon>Flavobacteriia</taxon>
        <taxon>Flavobacteriales</taxon>
        <taxon>Flavobacteriaceae</taxon>
    </lineage>
</organism>
<evidence type="ECO:0000313" key="2">
    <source>
        <dbReference type="EMBL" id="PWG05449.1"/>
    </source>
</evidence>
<dbReference type="PANTHER" id="PTHR34406:SF1">
    <property type="entry name" value="PROTEIN YCEI"/>
    <property type="match status" value="1"/>
</dbReference>
<evidence type="ECO:0000313" key="3">
    <source>
        <dbReference type="Proteomes" id="UP000245670"/>
    </source>
</evidence>
<reference evidence="2 3" key="1">
    <citation type="submission" date="2018-05" db="EMBL/GenBank/DDBJ databases">
        <title>Polaribacter aquimarinus sp. nov., isolated from sediment in a sediment of sea.</title>
        <authorList>
            <person name="Lu D."/>
        </authorList>
    </citation>
    <scope>NUCLEOTIDE SEQUENCE [LARGE SCALE GENOMIC DNA]</scope>
    <source>
        <strain evidence="2 3">ZY113</strain>
    </source>
</reference>
<dbReference type="Proteomes" id="UP000245670">
    <property type="component" value="Unassembled WGS sequence"/>
</dbReference>
<dbReference type="Pfam" id="PF04264">
    <property type="entry name" value="YceI"/>
    <property type="match status" value="1"/>
</dbReference>
<protein>
    <recommendedName>
        <fullName evidence="1">Lipid/polyisoprenoid-binding YceI-like domain-containing protein</fullName>
    </recommendedName>
</protein>
<dbReference type="InterPro" id="IPR007372">
    <property type="entry name" value="Lipid/polyisoprenoid-bd_YceI"/>
</dbReference>
<accession>A0A2U2JAT0</accession>
<feature type="domain" description="Lipid/polyisoprenoid-binding YceI-like" evidence="1">
    <location>
        <begin position="21"/>
        <end position="177"/>
    </location>
</feature>
<gene>
    <name evidence="2" type="ORF">DIS07_09480</name>
</gene>
<dbReference type="RefSeq" id="WP_109404991.1">
    <property type="nucleotide sequence ID" value="NZ_QFFG01000003.1"/>
</dbReference>
<proteinExistence type="predicted"/>
<dbReference type="Gene3D" id="2.40.128.110">
    <property type="entry name" value="Lipid/polyisoprenoid-binding, YceI-like"/>
    <property type="match status" value="1"/>
</dbReference>
<comment type="caution">
    <text evidence="2">The sequence shown here is derived from an EMBL/GenBank/DDBJ whole genome shotgun (WGS) entry which is preliminary data.</text>
</comment>
<sequence>MKIIYTLLFCLLFIGITNAQDRFLTKNGNIIFFSSAPMEDIKAKNNQVLSIVDASNGKMAISILMKSFMFEKALMQEHFNENYVESDKFPKATFKGQILNFDSMSNISSDVNVKGNISIHGKTKEVTIPATITKTENGITMKGEFFLKVADFDIKIPAVVAKNIAQKIKVSFQFNHKPYKKK</sequence>
<name>A0A2U2JAT0_9FLAO</name>
<dbReference type="EMBL" id="QFFG01000003">
    <property type="protein sequence ID" value="PWG05449.1"/>
    <property type="molecule type" value="Genomic_DNA"/>
</dbReference>
<keyword evidence="3" id="KW-1185">Reference proteome</keyword>
<dbReference type="OrthoDB" id="116832at2"/>
<dbReference type="SUPFAM" id="SSF101874">
    <property type="entry name" value="YceI-like"/>
    <property type="match status" value="1"/>
</dbReference>
<evidence type="ECO:0000259" key="1">
    <source>
        <dbReference type="SMART" id="SM00867"/>
    </source>
</evidence>
<dbReference type="AlphaFoldDB" id="A0A2U2JAT0"/>
<dbReference type="InterPro" id="IPR036761">
    <property type="entry name" value="TTHA0802/YceI-like_sf"/>
</dbReference>
<dbReference type="PANTHER" id="PTHR34406">
    <property type="entry name" value="PROTEIN YCEI"/>
    <property type="match status" value="1"/>
</dbReference>